<evidence type="ECO:0000256" key="3">
    <source>
        <dbReference type="ARBA" id="ARBA00022837"/>
    </source>
</evidence>
<evidence type="ECO:0000256" key="2">
    <source>
        <dbReference type="ARBA" id="ARBA00022723"/>
    </source>
</evidence>
<dbReference type="EMBL" id="CAWYQH010000119">
    <property type="protein sequence ID" value="CAK8690771.1"/>
    <property type="molecule type" value="Genomic_DNA"/>
</dbReference>
<evidence type="ECO:0000256" key="5">
    <source>
        <dbReference type="ARBA" id="ARBA00023180"/>
    </source>
</evidence>
<dbReference type="SMART" id="SM00159">
    <property type="entry name" value="PTX"/>
    <property type="match status" value="1"/>
</dbReference>
<keyword evidence="5" id="KW-0325">Glycoprotein</keyword>
<dbReference type="SUPFAM" id="SSF49899">
    <property type="entry name" value="Concanavalin A-like lectins/glucanases"/>
    <property type="match status" value="1"/>
</dbReference>
<reference evidence="10 11" key="1">
    <citation type="submission" date="2024-02" db="EMBL/GenBank/DDBJ databases">
        <authorList>
            <person name="Daric V."/>
            <person name="Darras S."/>
        </authorList>
    </citation>
    <scope>NUCLEOTIDE SEQUENCE [LARGE SCALE GENOMIC DNA]</scope>
</reference>
<dbReference type="Gene3D" id="2.60.120.200">
    <property type="match status" value="1"/>
</dbReference>
<evidence type="ECO:0000256" key="8">
    <source>
        <dbReference type="SAM" id="SignalP"/>
    </source>
</evidence>
<keyword evidence="11" id="KW-1185">Reference proteome</keyword>
<dbReference type="PANTHER" id="PTHR19277">
    <property type="entry name" value="PENTRAXIN"/>
    <property type="match status" value="1"/>
</dbReference>
<feature type="compositionally biased region" description="Basic and acidic residues" evidence="7">
    <location>
        <begin position="51"/>
        <end position="68"/>
    </location>
</feature>
<keyword evidence="8" id="KW-0732">Signal</keyword>
<organism evidence="10 11">
    <name type="scientific">Clavelina lepadiformis</name>
    <name type="common">Light-bulb sea squirt</name>
    <name type="synonym">Ascidia lepadiformis</name>
    <dbReference type="NCBI Taxonomy" id="159417"/>
    <lineage>
        <taxon>Eukaryota</taxon>
        <taxon>Metazoa</taxon>
        <taxon>Chordata</taxon>
        <taxon>Tunicata</taxon>
        <taxon>Ascidiacea</taxon>
        <taxon>Aplousobranchia</taxon>
        <taxon>Clavelinidae</taxon>
        <taxon>Clavelina</taxon>
    </lineage>
</organism>
<gene>
    <name evidence="10" type="ORF">CVLEPA_LOCUS23343</name>
</gene>
<evidence type="ECO:0000256" key="1">
    <source>
        <dbReference type="ARBA" id="ARBA00001913"/>
    </source>
</evidence>
<keyword evidence="2" id="KW-0479">Metal-binding</keyword>
<dbReference type="PRINTS" id="PR00895">
    <property type="entry name" value="PENTAXIN"/>
</dbReference>
<dbReference type="InterPro" id="IPR013320">
    <property type="entry name" value="ConA-like_dom_sf"/>
</dbReference>
<evidence type="ECO:0000259" key="9">
    <source>
        <dbReference type="PROSITE" id="PS51828"/>
    </source>
</evidence>
<comment type="caution">
    <text evidence="10">The sequence shown here is derived from an EMBL/GenBank/DDBJ whole genome shotgun (WGS) entry which is preliminary data.</text>
</comment>
<sequence>MNVLVVLLWLTFLFTGSYGQFQNQHSQQVPVCASIPVGVPVNGPETFQGPKGEHGTAGKRGPKGERGSPGHPWGHGGCPTITYHFPRDDQIADYVWYRSYVPRMIEATACAWLETSDFHDDIASWVSYAIPGQNNEFLLSIRTKTTADIYIGGQSHKLLLPDLSSMNKFHACVWFSNKTRQTGIYINSERVSTLPLKGFVSQGGGSMIFGQDQDDVNAGSLAENQAYNGNITNLMIWPRVLSQNEINNLAYNCQCPVDYVIALTLDRVELFGEAHYSIPDTCPTL</sequence>
<accession>A0ABP0GG74</accession>
<feature type="domain" description="Pentraxin (PTX)" evidence="9">
    <location>
        <begin position="79"/>
        <end position="283"/>
    </location>
</feature>
<feature type="signal peptide" evidence="8">
    <location>
        <begin position="1"/>
        <end position="19"/>
    </location>
</feature>
<dbReference type="InterPro" id="IPR001759">
    <property type="entry name" value="PTX_dom"/>
</dbReference>
<comment type="caution">
    <text evidence="6">Lacks conserved residue(s) required for the propagation of feature annotation.</text>
</comment>
<evidence type="ECO:0000256" key="4">
    <source>
        <dbReference type="ARBA" id="ARBA00023157"/>
    </source>
</evidence>
<feature type="chain" id="PRO_5046416245" description="Pentraxin (PTX) domain-containing protein" evidence="8">
    <location>
        <begin position="20"/>
        <end position="285"/>
    </location>
</feature>
<dbReference type="Proteomes" id="UP001642483">
    <property type="component" value="Unassembled WGS sequence"/>
</dbReference>
<feature type="region of interest" description="Disordered" evidence="7">
    <location>
        <begin position="44"/>
        <end position="73"/>
    </location>
</feature>
<evidence type="ECO:0000256" key="6">
    <source>
        <dbReference type="PROSITE-ProRule" id="PRU01172"/>
    </source>
</evidence>
<evidence type="ECO:0000313" key="10">
    <source>
        <dbReference type="EMBL" id="CAK8690771.1"/>
    </source>
</evidence>
<name>A0ABP0GG74_CLALP</name>
<evidence type="ECO:0000313" key="11">
    <source>
        <dbReference type="Proteomes" id="UP001642483"/>
    </source>
</evidence>
<keyword evidence="4" id="KW-1015">Disulfide bond</keyword>
<dbReference type="Pfam" id="PF00354">
    <property type="entry name" value="Pentaxin"/>
    <property type="match status" value="1"/>
</dbReference>
<keyword evidence="3" id="KW-0106">Calcium</keyword>
<comment type="cofactor">
    <cofactor evidence="1">
        <name>Ca(2+)</name>
        <dbReference type="ChEBI" id="CHEBI:29108"/>
    </cofactor>
</comment>
<dbReference type="PROSITE" id="PS51828">
    <property type="entry name" value="PTX_2"/>
    <property type="match status" value="1"/>
</dbReference>
<protein>
    <recommendedName>
        <fullName evidence="9">Pentraxin (PTX) domain-containing protein</fullName>
    </recommendedName>
</protein>
<dbReference type="InterPro" id="IPR051360">
    <property type="entry name" value="Neuronal_Pentraxin_Related"/>
</dbReference>
<proteinExistence type="predicted"/>
<evidence type="ECO:0000256" key="7">
    <source>
        <dbReference type="SAM" id="MobiDB-lite"/>
    </source>
</evidence>
<dbReference type="PANTHER" id="PTHR19277:SF161">
    <property type="entry name" value="LAMININ G DOMAIN-CONTAINING PROTEIN"/>
    <property type="match status" value="1"/>
</dbReference>